<dbReference type="InterPro" id="IPR000253">
    <property type="entry name" value="FHA_dom"/>
</dbReference>
<protein>
    <submittedName>
        <fullName evidence="3">FHA domain-containing protein</fullName>
    </submittedName>
</protein>
<dbReference type="SMART" id="SM00240">
    <property type="entry name" value="FHA"/>
    <property type="match status" value="1"/>
</dbReference>
<reference evidence="3 4" key="1">
    <citation type="submission" date="2019-08" db="EMBL/GenBank/DDBJ databases">
        <title>Agrococcus lahaulensis sp. nov., isolated from a cold desert of the Indian Himalayas.</title>
        <authorList>
            <person name="Qu J.H."/>
        </authorList>
    </citation>
    <scope>NUCLEOTIDE SEQUENCE [LARGE SCALE GENOMIC DNA]</scope>
    <source>
        <strain evidence="3 4">NS18</strain>
    </source>
</reference>
<dbReference type="PROSITE" id="PS50006">
    <property type="entry name" value="FHA_DOMAIN"/>
    <property type="match status" value="1"/>
</dbReference>
<keyword evidence="1" id="KW-0597">Phosphoprotein</keyword>
<dbReference type="SUPFAM" id="SSF49879">
    <property type="entry name" value="SMAD/FHA domain"/>
    <property type="match status" value="1"/>
</dbReference>
<evidence type="ECO:0000259" key="2">
    <source>
        <dbReference type="PROSITE" id="PS50006"/>
    </source>
</evidence>
<dbReference type="InterPro" id="IPR050923">
    <property type="entry name" value="Cell_Proc_Reg/RNA_Proc"/>
</dbReference>
<name>A0A5M8Q656_9MICO</name>
<dbReference type="OrthoDB" id="9815925at2"/>
<organism evidence="3 4">
    <name type="scientific">Agrococcus sediminis</name>
    <dbReference type="NCBI Taxonomy" id="2599924"/>
    <lineage>
        <taxon>Bacteria</taxon>
        <taxon>Bacillati</taxon>
        <taxon>Actinomycetota</taxon>
        <taxon>Actinomycetes</taxon>
        <taxon>Micrococcales</taxon>
        <taxon>Microbacteriaceae</taxon>
        <taxon>Agrococcus</taxon>
    </lineage>
</organism>
<comment type="caution">
    <text evidence="3">The sequence shown here is derived from an EMBL/GenBank/DDBJ whole genome shotgun (WGS) entry which is preliminary data.</text>
</comment>
<evidence type="ECO:0000313" key="4">
    <source>
        <dbReference type="Proteomes" id="UP000323221"/>
    </source>
</evidence>
<proteinExistence type="predicted"/>
<dbReference type="PANTHER" id="PTHR23308">
    <property type="entry name" value="NUCLEAR INHIBITOR OF PROTEIN PHOSPHATASE-1"/>
    <property type="match status" value="1"/>
</dbReference>
<dbReference type="Proteomes" id="UP000323221">
    <property type="component" value="Unassembled WGS sequence"/>
</dbReference>
<sequence length="151" mass="16775">MTEHDDARRGNDGESTQSWGEDYRAQLAAMLSGTTAEDREAVASLPSGSAILVVRRGPNVGARFLLDQDSTIAGRHPDADIFLDDVTVSRRHAEFTRSGTTFELRDLGSLNGTYHDGERVDHVVLRDGAEVQVGKFRLTFYRSRLDLEPRQ</sequence>
<gene>
    <name evidence="3" type="ORF">FQ330_11230</name>
</gene>
<evidence type="ECO:0000313" key="3">
    <source>
        <dbReference type="EMBL" id="KAA6431327.1"/>
    </source>
</evidence>
<dbReference type="Gene3D" id="2.60.200.20">
    <property type="match status" value="1"/>
</dbReference>
<dbReference type="RefSeq" id="WP_128188538.1">
    <property type="nucleotide sequence ID" value="NZ_JBFBFL010000008.1"/>
</dbReference>
<evidence type="ECO:0000256" key="1">
    <source>
        <dbReference type="ARBA" id="ARBA00022553"/>
    </source>
</evidence>
<dbReference type="EMBL" id="VOIR01000016">
    <property type="protein sequence ID" value="KAA6431327.1"/>
    <property type="molecule type" value="Genomic_DNA"/>
</dbReference>
<dbReference type="AlphaFoldDB" id="A0A5M8Q656"/>
<dbReference type="Pfam" id="PF00498">
    <property type="entry name" value="FHA"/>
    <property type="match status" value="1"/>
</dbReference>
<dbReference type="InterPro" id="IPR008984">
    <property type="entry name" value="SMAD_FHA_dom_sf"/>
</dbReference>
<feature type="domain" description="FHA" evidence="2">
    <location>
        <begin position="71"/>
        <end position="120"/>
    </location>
</feature>
<keyword evidence="4" id="KW-1185">Reference proteome</keyword>
<accession>A0A5M8Q656</accession>